<organism evidence="2 3">
    <name type="scientific">Clostridium zeae</name>
    <dbReference type="NCBI Taxonomy" id="2759022"/>
    <lineage>
        <taxon>Bacteria</taxon>
        <taxon>Bacillati</taxon>
        <taxon>Bacillota</taxon>
        <taxon>Clostridia</taxon>
        <taxon>Eubacteriales</taxon>
        <taxon>Clostridiaceae</taxon>
        <taxon>Clostridium</taxon>
    </lineage>
</organism>
<evidence type="ECO:0000313" key="2">
    <source>
        <dbReference type="EMBL" id="GFZ33173.1"/>
    </source>
</evidence>
<feature type="transmembrane region" description="Helical" evidence="1">
    <location>
        <begin position="12"/>
        <end position="29"/>
    </location>
</feature>
<feature type="transmembrane region" description="Helical" evidence="1">
    <location>
        <begin position="49"/>
        <end position="69"/>
    </location>
</feature>
<dbReference type="RefSeq" id="WP_206871414.1">
    <property type="nucleotide sequence ID" value="NZ_BMBA01000004.1"/>
</dbReference>
<reference evidence="2 3" key="1">
    <citation type="journal article" date="2021" name="Int. J. Syst. Evol. Microbiol.">
        <title>Clostridium zeae sp. nov., isolated from corn silage.</title>
        <authorList>
            <person name="Kobayashi H."/>
            <person name="Tanizawa Y."/>
            <person name="Yagura M."/>
            <person name="Sakamoto M."/>
            <person name="Ohkuma M."/>
            <person name="Tohno M."/>
        </authorList>
    </citation>
    <scope>NUCLEOTIDE SEQUENCE [LARGE SCALE GENOMIC DNA]</scope>
    <source>
        <strain evidence="2 3">CSC2</strain>
    </source>
</reference>
<proteinExistence type="predicted"/>
<name>A0ABQ1EEC9_9CLOT</name>
<sequence>MKNKYKTASVLFIYFSILLIITMLTTTLLEYQNYLQHPEYSTPFSVNLMIKSVTYGIPAIVGLVLSVIFNKKAIRK</sequence>
<keyword evidence="1" id="KW-1133">Transmembrane helix</keyword>
<evidence type="ECO:0000256" key="1">
    <source>
        <dbReference type="SAM" id="Phobius"/>
    </source>
</evidence>
<keyword evidence="1" id="KW-0812">Transmembrane</keyword>
<evidence type="ECO:0008006" key="4">
    <source>
        <dbReference type="Google" id="ProtNLM"/>
    </source>
</evidence>
<accession>A0ABQ1EEC9</accession>
<dbReference type="EMBL" id="BMBA01000004">
    <property type="protein sequence ID" value="GFZ33173.1"/>
    <property type="molecule type" value="Genomic_DNA"/>
</dbReference>
<keyword evidence="1" id="KW-0472">Membrane</keyword>
<keyword evidence="3" id="KW-1185">Reference proteome</keyword>
<dbReference type="Proteomes" id="UP000663802">
    <property type="component" value="Unassembled WGS sequence"/>
</dbReference>
<protein>
    <recommendedName>
        <fullName evidence="4">Glycosyl transferase</fullName>
    </recommendedName>
</protein>
<gene>
    <name evidence="2" type="ORF">CSC2_36990</name>
</gene>
<evidence type="ECO:0000313" key="3">
    <source>
        <dbReference type="Proteomes" id="UP000663802"/>
    </source>
</evidence>
<comment type="caution">
    <text evidence="2">The sequence shown here is derived from an EMBL/GenBank/DDBJ whole genome shotgun (WGS) entry which is preliminary data.</text>
</comment>